<evidence type="ECO:0000313" key="1">
    <source>
        <dbReference type="EMBL" id="EFQ06249.1"/>
    </source>
</evidence>
<reference evidence="1 2" key="1">
    <citation type="submission" date="2010-08" db="EMBL/GenBank/DDBJ databases">
        <authorList>
            <person name="Weinstock G."/>
            <person name="Sodergren E."/>
            <person name="Clifton S."/>
            <person name="Fulton L."/>
            <person name="Fulton B."/>
            <person name="Courtney L."/>
            <person name="Fronick C."/>
            <person name="Harrison M."/>
            <person name="Strong C."/>
            <person name="Farmer C."/>
            <person name="Delahaunty K."/>
            <person name="Markovic C."/>
            <person name="Hall O."/>
            <person name="Minx P."/>
            <person name="Tomlinson C."/>
            <person name="Mitreva M."/>
            <person name="Hou S."/>
            <person name="Chen J."/>
            <person name="Wollam A."/>
            <person name="Pepin K.H."/>
            <person name="Johnson M."/>
            <person name="Bhonagiri V."/>
            <person name="Zhang X."/>
            <person name="Suruliraj S."/>
            <person name="Warren W."/>
            <person name="Chinwalla A."/>
            <person name="Mardis E.R."/>
            <person name="Wilson R.K."/>
        </authorList>
    </citation>
    <scope>NUCLEOTIDE SEQUENCE [LARGE SCALE GENOMIC DNA]</scope>
    <source>
        <strain evidence="1 2">KLE1255</strain>
    </source>
</reference>
<evidence type="ECO:0000313" key="2">
    <source>
        <dbReference type="Proteomes" id="UP000006028"/>
    </source>
</evidence>
<dbReference type="Proteomes" id="UP000006028">
    <property type="component" value="Unassembled WGS sequence"/>
</dbReference>
<dbReference type="EMBL" id="AECU01000174">
    <property type="protein sequence ID" value="EFQ06249.1"/>
    <property type="molecule type" value="Genomic_DNA"/>
</dbReference>
<protein>
    <submittedName>
        <fullName evidence="1">Uncharacterized protein</fullName>
    </submittedName>
</protein>
<comment type="caution">
    <text evidence="1">The sequence shown here is derived from an EMBL/GenBank/DDBJ whole genome shotgun (WGS) entry which is preliminary data.</text>
</comment>
<dbReference type="AlphaFoldDB" id="E2ZKS4"/>
<dbReference type="STRING" id="748224.HMPREF9436_02277"/>
<sequence length="40" mass="4656">MRFSKNAIFRTFIGEKLKKGLVILPKKWYIVSNKGITLDT</sequence>
<proteinExistence type="predicted"/>
<accession>E2ZKS4</accession>
<organism evidence="1 2">
    <name type="scientific">Faecalibacterium cf. prausnitzii KLE1255</name>
    <dbReference type="NCBI Taxonomy" id="748224"/>
    <lineage>
        <taxon>Bacteria</taxon>
        <taxon>Bacillati</taxon>
        <taxon>Bacillota</taxon>
        <taxon>Clostridia</taxon>
        <taxon>Eubacteriales</taxon>
        <taxon>Oscillospiraceae</taxon>
        <taxon>Faecalibacterium</taxon>
    </lineage>
</organism>
<gene>
    <name evidence="1" type="ORF">HMPREF9436_02277</name>
</gene>
<name>E2ZKS4_9FIRM</name>
<dbReference type="HOGENOM" id="CLU_3289920_0_0_9"/>
<dbReference type="BioCyc" id="FCF748224-HMP:GTSS-1383-MONOMER"/>